<organism evidence="2 3">
    <name type="scientific">Novosphingobium sediminicola</name>
    <dbReference type="NCBI Taxonomy" id="563162"/>
    <lineage>
        <taxon>Bacteria</taxon>
        <taxon>Pseudomonadati</taxon>
        <taxon>Pseudomonadota</taxon>
        <taxon>Alphaproteobacteria</taxon>
        <taxon>Sphingomonadales</taxon>
        <taxon>Sphingomonadaceae</taxon>
        <taxon>Novosphingobium</taxon>
    </lineage>
</organism>
<reference evidence="2 3" key="1">
    <citation type="submission" date="2020-08" db="EMBL/GenBank/DDBJ databases">
        <title>Genomic Encyclopedia of Type Strains, Phase IV (KMG-IV): sequencing the most valuable type-strain genomes for metagenomic binning, comparative biology and taxonomic classification.</title>
        <authorList>
            <person name="Goeker M."/>
        </authorList>
    </citation>
    <scope>NUCLEOTIDE SEQUENCE [LARGE SCALE GENOMIC DNA]</scope>
    <source>
        <strain evidence="2 3">DSM 27057</strain>
    </source>
</reference>
<evidence type="ECO:0000313" key="3">
    <source>
        <dbReference type="Proteomes" id="UP000548867"/>
    </source>
</evidence>
<comment type="caution">
    <text evidence="2">The sequence shown here is derived from an EMBL/GenBank/DDBJ whole genome shotgun (WGS) entry which is preliminary data.</text>
</comment>
<feature type="region of interest" description="Disordered" evidence="1">
    <location>
        <begin position="61"/>
        <end position="113"/>
    </location>
</feature>
<evidence type="ECO:0000256" key="1">
    <source>
        <dbReference type="SAM" id="MobiDB-lite"/>
    </source>
</evidence>
<proteinExistence type="predicted"/>
<keyword evidence="3" id="KW-1185">Reference proteome</keyword>
<dbReference type="AlphaFoldDB" id="A0A7W6CJL4"/>
<protein>
    <submittedName>
        <fullName evidence="2">Uncharacterized protein</fullName>
    </submittedName>
</protein>
<evidence type="ECO:0000313" key="2">
    <source>
        <dbReference type="EMBL" id="MBB3955658.1"/>
    </source>
</evidence>
<dbReference type="EMBL" id="JACIDX010000009">
    <property type="protein sequence ID" value="MBB3955658.1"/>
    <property type="molecule type" value="Genomic_DNA"/>
</dbReference>
<accession>A0A7W6CJL4</accession>
<gene>
    <name evidence="2" type="ORF">GGR38_002614</name>
</gene>
<dbReference type="Proteomes" id="UP000548867">
    <property type="component" value="Unassembled WGS sequence"/>
</dbReference>
<name>A0A7W6CJL4_9SPHN</name>
<sequence>MAIRHRHCPQDKEAQAMKKLIGMATAALFLLNASPLWAGAPLKGVDVKLGKAGEMRCGAHTGAATQGAGMPPMDMKGQPMAKCASPQPMASPTTDAADEARRATKTRSNIQNN</sequence>